<dbReference type="PANTHER" id="PTHR30251">
    <property type="entry name" value="PILUS ASSEMBLY CHAPERONE"/>
    <property type="match status" value="1"/>
</dbReference>
<dbReference type="InterPro" id="IPR001829">
    <property type="entry name" value="Pili_assmbl_chaperone_bac"/>
</dbReference>
<dbReference type="SUPFAM" id="SSF49584">
    <property type="entry name" value="Periplasmic chaperone C-domain"/>
    <property type="match status" value="1"/>
</dbReference>
<evidence type="ECO:0000256" key="6">
    <source>
        <dbReference type="SAM" id="SignalP"/>
    </source>
</evidence>
<dbReference type="Pfam" id="PF00345">
    <property type="entry name" value="PapD_N"/>
    <property type="match status" value="1"/>
</dbReference>
<gene>
    <name evidence="9" type="ORF">M998_3093</name>
</gene>
<keyword evidence="10" id="KW-1185">Reference proteome</keyword>
<dbReference type="InterPro" id="IPR016147">
    <property type="entry name" value="Pili_assmbl_chaperone_N"/>
</dbReference>
<evidence type="ECO:0000259" key="8">
    <source>
        <dbReference type="Pfam" id="PF02753"/>
    </source>
</evidence>
<evidence type="ECO:0000259" key="7">
    <source>
        <dbReference type="Pfam" id="PF00345"/>
    </source>
</evidence>
<feature type="chain" id="PRO_5008595319" description="Molecular chaperone" evidence="6">
    <location>
        <begin position="21"/>
        <end position="224"/>
    </location>
</feature>
<organism evidence="9 10">
    <name type="scientific">Providencia heimbachae ATCC 35613</name>
    <dbReference type="NCBI Taxonomy" id="1354272"/>
    <lineage>
        <taxon>Bacteria</taxon>
        <taxon>Pseudomonadati</taxon>
        <taxon>Pseudomonadota</taxon>
        <taxon>Gammaproteobacteria</taxon>
        <taxon>Enterobacterales</taxon>
        <taxon>Morganellaceae</taxon>
        <taxon>Providencia</taxon>
    </lineage>
</organism>
<keyword evidence="5" id="KW-0143">Chaperone</keyword>
<sequence length="224" mass="25364">MIKLKSLFFILLVFSCASQAGVGLSQTRIIIEEETNSATITARNDDNKSYLVASFITQQLNSKTAFEGYFVITPSIFKLEPKQRNIIKIKAITSKFPKDKETMYYFHSRNIPEMNKDDGVKVGLESVIKIFYRPANLIMPQETAFSGVKIKSTEKGVKLINNSPYYINLAGLYINKKSVKLDKKNNVIAPYAEVNYFSQMKDGSIKWAVINDLGGYNEYHGTIE</sequence>
<dbReference type="Pfam" id="PF02753">
    <property type="entry name" value="PapD_C"/>
    <property type="match status" value="1"/>
</dbReference>
<dbReference type="InterPro" id="IPR013783">
    <property type="entry name" value="Ig-like_fold"/>
</dbReference>
<dbReference type="PROSITE" id="PS51257">
    <property type="entry name" value="PROKAR_LIPOPROTEIN"/>
    <property type="match status" value="1"/>
</dbReference>
<evidence type="ECO:0000313" key="9">
    <source>
        <dbReference type="EMBL" id="OAT49117.1"/>
    </source>
</evidence>
<evidence type="ECO:0000313" key="10">
    <source>
        <dbReference type="Proteomes" id="UP000078224"/>
    </source>
</evidence>
<protein>
    <recommendedName>
        <fullName evidence="11">Molecular chaperone</fullName>
    </recommendedName>
</protein>
<evidence type="ECO:0000256" key="4">
    <source>
        <dbReference type="ARBA" id="ARBA00022764"/>
    </source>
</evidence>
<feature type="domain" description="Pili assembly chaperone C-terminal" evidence="8">
    <location>
        <begin position="161"/>
        <end position="217"/>
    </location>
</feature>
<comment type="subcellular location">
    <subcellularLocation>
        <location evidence="1">Periplasm</location>
    </subcellularLocation>
</comment>
<dbReference type="InterPro" id="IPR036316">
    <property type="entry name" value="Pili_assmbl_chap_C_dom_sf"/>
</dbReference>
<dbReference type="InterPro" id="IPR016148">
    <property type="entry name" value="Pili_assmbl_chaperone_C"/>
</dbReference>
<evidence type="ECO:0000256" key="1">
    <source>
        <dbReference type="ARBA" id="ARBA00004418"/>
    </source>
</evidence>
<name>A0A1B7JMI4_9GAMM</name>
<comment type="similarity">
    <text evidence="2">Belongs to the periplasmic pilus chaperone family.</text>
</comment>
<dbReference type="SUPFAM" id="SSF49354">
    <property type="entry name" value="PapD-like"/>
    <property type="match status" value="1"/>
</dbReference>
<dbReference type="OrthoDB" id="9131059at2"/>
<dbReference type="EMBL" id="LXEW01000042">
    <property type="protein sequence ID" value="OAT49117.1"/>
    <property type="molecule type" value="Genomic_DNA"/>
</dbReference>
<dbReference type="InterPro" id="IPR008962">
    <property type="entry name" value="PapD-like_sf"/>
</dbReference>
<evidence type="ECO:0000256" key="2">
    <source>
        <dbReference type="ARBA" id="ARBA00007399"/>
    </source>
</evidence>
<dbReference type="PATRIC" id="fig|1354272.4.peg.3155"/>
<evidence type="ECO:0000256" key="5">
    <source>
        <dbReference type="ARBA" id="ARBA00023186"/>
    </source>
</evidence>
<feature type="signal peptide" evidence="6">
    <location>
        <begin position="1"/>
        <end position="20"/>
    </location>
</feature>
<dbReference type="Gene3D" id="2.60.40.10">
    <property type="entry name" value="Immunoglobulins"/>
    <property type="match status" value="2"/>
</dbReference>
<evidence type="ECO:0000256" key="3">
    <source>
        <dbReference type="ARBA" id="ARBA00022729"/>
    </source>
</evidence>
<evidence type="ECO:0008006" key="11">
    <source>
        <dbReference type="Google" id="ProtNLM"/>
    </source>
</evidence>
<dbReference type="GO" id="GO:0030288">
    <property type="term" value="C:outer membrane-bounded periplasmic space"/>
    <property type="evidence" value="ECO:0007669"/>
    <property type="project" value="InterPro"/>
</dbReference>
<keyword evidence="4" id="KW-0574">Periplasm</keyword>
<proteinExistence type="inferred from homology"/>
<dbReference type="Proteomes" id="UP000078224">
    <property type="component" value="Unassembled WGS sequence"/>
</dbReference>
<dbReference type="InterPro" id="IPR050643">
    <property type="entry name" value="Periplasmic_pilus_chap"/>
</dbReference>
<dbReference type="RefSeq" id="WP_068446279.1">
    <property type="nucleotide sequence ID" value="NZ_LXEW01000042.1"/>
</dbReference>
<comment type="caution">
    <text evidence="9">The sequence shown here is derived from an EMBL/GenBank/DDBJ whole genome shotgun (WGS) entry which is preliminary data.</text>
</comment>
<dbReference type="PANTHER" id="PTHR30251:SF2">
    <property type="entry name" value="FIMBRIAL CHAPERONE YADV-RELATED"/>
    <property type="match status" value="1"/>
</dbReference>
<dbReference type="AlphaFoldDB" id="A0A1B7JMI4"/>
<dbReference type="GO" id="GO:0071555">
    <property type="term" value="P:cell wall organization"/>
    <property type="evidence" value="ECO:0007669"/>
    <property type="project" value="InterPro"/>
</dbReference>
<reference evidence="9 10" key="1">
    <citation type="submission" date="2016-04" db="EMBL/GenBank/DDBJ databases">
        <title>ATOL: Assembling a taxonomically balanced genome-scale reconstruction of the evolutionary history of the Enterobacteriaceae.</title>
        <authorList>
            <person name="Plunkett G.III."/>
            <person name="Neeno-Eckwall E.C."/>
            <person name="Glasner J.D."/>
            <person name="Perna N.T."/>
        </authorList>
    </citation>
    <scope>NUCLEOTIDE SEQUENCE [LARGE SCALE GENOMIC DNA]</scope>
    <source>
        <strain evidence="9 10">ATCC 35613</strain>
    </source>
</reference>
<feature type="domain" description="Pili assembly chaperone N-terminal" evidence="7">
    <location>
        <begin position="21"/>
        <end position="137"/>
    </location>
</feature>
<keyword evidence="3 6" id="KW-0732">Signal</keyword>
<accession>A0A1B7JMI4</accession>
<dbReference type="PRINTS" id="PR00969">
    <property type="entry name" value="CHAPERONPILI"/>
</dbReference>